<keyword evidence="3 10" id="KW-0479">Metal-binding</keyword>
<dbReference type="PRINTS" id="PR00418">
    <property type="entry name" value="TPI2FAMILY"/>
</dbReference>
<comment type="cofactor">
    <cofactor evidence="10">
        <name>Mg(2+)</name>
        <dbReference type="ChEBI" id="CHEBI:18420"/>
    </cofactor>
    <cofactor evidence="10">
        <name>Mn(2+)</name>
        <dbReference type="ChEBI" id="CHEBI:29035"/>
    </cofactor>
    <cofactor evidence="10">
        <name>Ca(2+)</name>
        <dbReference type="ChEBI" id="CHEBI:29108"/>
    </cofactor>
    <text evidence="10">Binds two Mg(2+) per subunit. The magnesium ions form salt bridges with both the protein and the DNA. Can also accept other divalent metal cations, such as Mn(2+) or Ca(2+).</text>
</comment>
<dbReference type="FunFam" id="3.30.565.10:FF:000002">
    <property type="entry name" value="DNA gyrase subunit B"/>
    <property type="match status" value="1"/>
</dbReference>
<dbReference type="Proteomes" id="UP000516349">
    <property type="component" value="Chromosome"/>
</dbReference>
<dbReference type="Pfam" id="PF01751">
    <property type="entry name" value="Toprim"/>
    <property type="match status" value="1"/>
</dbReference>
<dbReference type="GO" id="GO:0005524">
    <property type="term" value="F:ATP binding"/>
    <property type="evidence" value="ECO:0007669"/>
    <property type="project" value="UniProtKB-UniRule"/>
</dbReference>
<evidence type="ECO:0000256" key="7">
    <source>
        <dbReference type="ARBA" id="ARBA00023029"/>
    </source>
</evidence>
<evidence type="ECO:0000256" key="4">
    <source>
        <dbReference type="ARBA" id="ARBA00022741"/>
    </source>
</evidence>
<dbReference type="InterPro" id="IPR006171">
    <property type="entry name" value="TOPRIM_dom"/>
</dbReference>
<evidence type="ECO:0000256" key="10">
    <source>
        <dbReference type="HAMAP-Rule" id="MF_01898"/>
    </source>
</evidence>
<dbReference type="FunFam" id="3.40.50.670:FF:000001">
    <property type="entry name" value="DNA topoisomerase 2"/>
    <property type="match status" value="1"/>
</dbReference>
<dbReference type="NCBIfam" id="NF011501">
    <property type="entry name" value="PRK14939.1"/>
    <property type="match status" value="1"/>
</dbReference>
<dbReference type="CDD" id="cd16928">
    <property type="entry name" value="HATPase_GyrB-like"/>
    <property type="match status" value="1"/>
</dbReference>
<feature type="domain" description="Toprim" evidence="11">
    <location>
        <begin position="432"/>
        <end position="552"/>
    </location>
</feature>
<comment type="subunit">
    <text evidence="10">Heterotetramer, composed of two GyrA and two GyrB chains. In the heterotetramer, GyrA contains the active site tyrosine that forms a transient covalent intermediate with DNA, while GyrB binds cofactors and catalyzes ATP hydrolysis.</text>
</comment>
<comment type="subcellular location">
    <subcellularLocation>
        <location evidence="10">Cytoplasm</location>
    </subcellularLocation>
</comment>
<comment type="similarity">
    <text evidence="2 10">Belongs to the type II topoisomerase GyrB family.</text>
</comment>
<dbReference type="AlphaFoldDB" id="A0A7H1NT35"/>
<dbReference type="CDD" id="cd00822">
    <property type="entry name" value="TopoII_Trans_DNA_gyrase"/>
    <property type="match status" value="1"/>
</dbReference>
<dbReference type="InterPro" id="IPR013506">
    <property type="entry name" value="Topo_IIA_bsu_dom2"/>
</dbReference>
<dbReference type="GO" id="GO:0003677">
    <property type="term" value="F:DNA binding"/>
    <property type="evidence" value="ECO:0007669"/>
    <property type="project" value="UniProtKB-KW"/>
</dbReference>
<dbReference type="InterPro" id="IPR002288">
    <property type="entry name" value="DNA_gyrase_B_C"/>
</dbReference>
<dbReference type="PROSITE" id="PS50880">
    <property type="entry name" value="TOPRIM"/>
    <property type="match status" value="1"/>
</dbReference>
<dbReference type="NCBIfam" id="TIGR01059">
    <property type="entry name" value="gyrB"/>
    <property type="match status" value="1"/>
</dbReference>
<sequence length="810" mass="90363">MSENLASPTDPSDNSEYDATSISVLKGLDAVRKRPGMYIGDTDDGSGLHHMVFEIIDNAVDEMQAGFADRCVVSLNADGSVTVRDNGRGIPIDMHEEEGISAAEVVLTRLHAGGKFNQNSYKVSGGLHGVGAAVVNALSEKMAVTVWRNGMEYFVHFKHGETQEPLICKGESSEPTGTEVTFKPSKETFTNTDFDISILEKRIRELAFLNSGMEIILNDYRSDEPKTERFFYEGGLAAFVSWLDKSKTPLFQPPIMEKIEKSDSDIKVEFAISWNDSYHETMLCFTNNIPQRDGGTHLAGFRQALTRVLGKYTESIGKKDAQNLVGEDMREGITAVLSVKVPDPKFSSQTKDKLVSSEVQPIVHSAVTDALSYWLETHPKEAKLIVSKVLDAAAAREAARKARELTRRKGVLDISSLPGKLADCQERDPKKAELFIVEGDSAGGTAKQGRDRRFQAILPLKGKILNVERARFDRMLSSAEIGTLITALGTGIGRGEVDQGGFSLEKLRYHRIVIMTDADVDGSHIRTLLLTFFFRQMPELVEKGFLYIAQPPLYRAKRGNEEHYLKNDAALENYLLERTLQKAKFVYADGRFLEGDDFMQRAKGLHHLTSLLNRLAPKIPMWIMEQVFLSGLCSDLSEKTLEELQKRLDANSLTAEKGWQVRIGEKEVELVRTVRGVRESYYLSKDRLRGSEVEKLTGEYEEYIHHFAQPAQLVMEAEEHSIAGPASLLEKLLAIGRKGVSINRFKGLGEMNDDQLWQTTLDPVTRTLLQVTVSDVENASDVFSTLMGDVVEPRRDFIVNNALKVSNLDI</sequence>
<evidence type="ECO:0000256" key="8">
    <source>
        <dbReference type="ARBA" id="ARBA00023125"/>
    </source>
</evidence>
<comment type="miscellaneous">
    <text evidence="10">Few gyrases are as efficient as E.coli at forming negative supercoils. Not all organisms have 2 type II topoisomerases; in organisms with a single type II topoisomerase this enzyme also has to decatenate newly replicated chromosomes.</text>
</comment>
<evidence type="ECO:0000256" key="3">
    <source>
        <dbReference type="ARBA" id="ARBA00022723"/>
    </source>
</evidence>
<gene>
    <name evidence="12" type="primary">gyrB_1</name>
    <name evidence="10" type="synonym">gyrB</name>
    <name evidence="12" type="ORF">JGUZn3_17270</name>
</gene>
<organism evidence="12 13">
    <name type="scientific">Entomobacter blattae</name>
    <dbReference type="NCBI Taxonomy" id="2762277"/>
    <lineage>
        <taxon>Bacteria</taxon>
        <taxon>Pseudomonadati</taxon>
        <taxon>Pseudomonadota</taxon>
        <taxon>Alphaproteobacteria</taxon>
        <taxon>Acetobacterales</taxon>
        <taxon>Acetobacteraceae</taxon>
        <taxon>Entomobacter</taxon>
    </lineage>
</organism>
<dbReference type="KEGG" id="ebla:JGUZn3_17270"/>
<dbReference type="EMBL" id="CP060244">
    <property type="protein sequence ID" value="QNT78945.1"/>
    <property type="molecule type" value="Genomic_DNA"/>
</dbReference>
<dbReference type="HAMAP" id="MF_01898">
    <property type="entry name" value="GyrB"/>
    <property type="match status" value="1"/>
</dbReference>
<dbReference type="InterPro" id="IPR018522">
    <property type="entry name" value="TopoIIA_CS"/>
</dbReference>
<dbReference type="PRINTS" id="PR01159">
    <property type="entry name" value="DNAGYRASEB"/>
</dbReference>
<dbReference type="SUPFAM" id="SSF56719">
    <property type="entry name" value="Type II DNA topoisomerase"/>
    <property type="match status" value="1"/>
</dbReference>
<dbReference type="GO" id="GO:0005737">
    <property type="term" value="C:cytoplasm"/>
    <property type="evidence" value="ECO:0007669"/>
    <property type="project" value="UniProtKB-SubCell"/>
</dbReference>
<name>A0A7H1NT35_9PROT</name>
<evidence type="ECO:0000256" key="1">
    <source>
        <dbReference type="ARBA" id="ARBA00000185"/>
    </source>
</evidence>
<dbReference type="InterPro" id="IPR013760">
    <property type="entry name" value="Topo_IIA-like_dom_sf"/>
</dbReference>
<comment type="catalytic activity">
    <reaction evidence="1 10">
        <text>ATP-dependent breakage, passage and rejoining of double-stranded DNA.</text>
        <dbReference type="EC" id="5.6.2.2"/>
    </reaction>
</comment>
<keyword evidence="9 10" id="KW-0413">Isomerase</keyword>
<feature type="site" description="Interaction with DNA" evidence="10">
    <location>
        <position position="463"/>
    </location>
</feature>
<dbReference type="InterPro" id="IPR036890">
    <property type="entry name" value="HATPase_C_sf"/>
</dbReference>
<evidence type="ECO:0000256" key="5">
    <source>
        <dbReference type="ARBA" id="ARBA00022840"/>
    </source>
</evidence>
<dbReference type="SMART" id="SM00433">
    <property type="entry name" value="TOP2c"/>
    <property type="match status" value="1"/>
</dbReference>
<feature type="binding site" evidence="10">
    <location>
        <position position="519"/>
    </location>
    <ligand>
        <name>Mg(2+)</name>
        <dbReference type="ChEBI" id="CHEBI:18420"/>
        <label>2</label>
    </ligand>
</feature>
<dbReference type="PANTHER" id="PTHR45866:SF1">
    <property type="entry name" value="DNA GYRASE SUBUNIT B, MITOCHONDRIAL"/>
    <property type="match status" value="1"/>
</dbReference>
<dbReference type="Gene3D" id="3.40.50.670">
    <property type="match status" value="2"/>
</dbReference>
<feature type="binding site" evidence="10">
    <location>
        <position position="517"/>
    </location>
    <ligand>
        <name>Mg(2+)</name>
        <dbReference type="ChEBI" id="CHEBI:18420"/>
        <label>2</label>
    </ligand>
</feature>
<protein>
    <recommendedName>
        <fullName evidence="10">DNA gyrase subunit B</fullName>
        <ecNumber evidence="10">5.6.2.2</ecNumber>
    </recommendedName>
</protein>
<dbReference type="GO" id="GO:0003918">
    <property type="term" value="F:DNA topoisomerase type II (double strand cut, ATP-hydrolyzing) activity"/>
    <property type="evidence" value="ECO:0007669"/>
    <property type="project" value="UniProtKB-UniRule"/>
</dbReference>
<keyword evidence="8" id="KW-0238">DNA-binding</keyword>
<evidence type="ECO:0000313" key="13">
    <source>
        <dbReference type="Proteomes" id="UP000516349"/>
    </source>
</evidence>
<dbReference type="PROSITE" id="PS00177">
    <property type="entry name" value="TOPOISOMERASE_II"/>
    <property type="match status" value="1"/>
</dbReference>
<dbReference type="EC" id="5.6.2.2" evidence="10"/>
<evidence type="ECO:0000256" key="9">
    <source>
        <dbReference type="ARBA" id="ARBA00023235"/>
    </source>
</evidence>
<dbReference type="Gene3D" id="3.30.230.10">
    <property type="match status" value="1"/>
</dbReference>
<dbReference type="Gene3D" id="3.30.565.10">
    <property type="entry name" value="Histidine kinase-like ATPase, C-terminal domain"/>
    <property type="match status" value="1"/>
</dbReference>
<evidence type="ECO:0000313" key="12">
    <source>
        <dbReference type="EMBL" id="QNT78945.1"/>
    </source>
</evidence>
<dbReference type="SUPFAM" id="SSF55874">
    <property type="entry name" value="ATPase domain of HSP90 chaperone/DNA topoisomerase II/histidine kinase"/>
    <property type="match status" value="1"/>
</dbReference>
<accession>A0A7H1NT35</accession>
<keyword evidence="6 10" id="KW-0460">Magnesium</keyword>
<dbReference type="RefSeq" id="WP_203413160.1">
    <property type="nucleotide sequence ID" value="NZ_CP060244.1"/>
</dbReference>
<dbReference type="SMART" id="SM00387">
    <property type="entry name" value="HATPase_c"/>
    <property type="match status" value="1"/>
</dbReference>
<dbReference type="InterPro" id="IPR013759">
    <property type="entry name" value="Topo_IIA_B_C"/>
</dbReference>
<dbReference type="GO" id="GO:0006265">
    <property type="term" value="P:DNA topological change"/>
    <property type="evidence" value="ECO:0007669"/>
    <property type="project" value="UniProtKB-UniRule"/>
</dbReference>
<feature type="binding site" evidence="10">
    <location>
        <position position="438"/>
    </location>
    <ligand>
        <name>Mg(2+)</name>
        <dbReference type="ChEBI" id="CHEBI:18420"/>
        <label>1</label>
        <note>catalytic</note>
    </ligand>
</feature>
<evidence type="ECO:0000256" key="6">
    <source>
        <dbReference type="ARBA" id="ARBA00022842"/>
    </source>
</evidence>
<dbReference type="GO" id="GO:0046872">
    <property type="term" value="F:metal ion binding"/>
    <property type="evidence" value="ECO:0007669"/>
    <property type="project" value="UniProtKB-KW"/>
</dbReference>
<comment type="function">
    <text evidence="10">A type II topoisomerase that negatively supercoils closed circular double-stranded (ds) DNA in an ATP-dependent manner to modulate DNA topology and maintain chromosomes in an underwound state. Negative supercoiling favors strand separation, and DNA replication, transcription, recombination and repair, all of which involve strand separation. Also able to catalyze the interconversion of other topological isomers of dsDNA rings, including catenanes and knotted rings. Type II topoisomerases break and join 2 DNA strands simultaneously in an ATP-dependent manner.</text>
</comment>
<dbReference type="CDD" id="cd03366">
    <property type="entry name" value="TOPRIM_TopoIIA_GyrB"/>
    <property type="match status" value="1"/>
</dbReference>
<dbReference type="InterPro" id="IPR003594">
    <property type="entry name" value="HATPase_dom"/>
</dbReference>
<proteinExistence type="inferred from homology"/>
<dbReference type="FunFam" id="3.30.230.10:FF:000005">
    <property type="entry name" value="DNA gyrase subunit B"/>
    <property type="match status" value="1"/>
</dbReference>
<evidence type="ECO:0000259" key="11">
    <source>
        <dbReference type="PROSITE" id="PS50880"/>
    </source>
</evidence>
<reference evidence="12 13" key="1">
    <citation type="submission" date="2020-08" db="EMBL/GenBank/DDBJ databases">
        <title>Complete genome sequence of Entomobacter blattae G55GP.</title>
        <authorList>
            <person name="Poehlein A."/>
            <person name="Guzman J."/>
            <person name="Daniel R."/>
            <person name="Vilcinskas A."/>
        </authorList>
    </citation>
    <scope>NUCLEOTIDE SEQUENCE [LARGE SCALE GENOMIC DNA]</scope>
    <source>
        <strain evidence="12 13">G55GP</strain>
    </source>
</reference>
<dbReference type="InterPro" id="IPR001241">
    <property type="entry name" value="Topo_IIA"/>
</dbReference>
<evidence type="ECO:0000256" key="2">
    <source>
        <dbReference type="ARBA" id="ARBA00010708"/>
    </source>
</evidence>
<dbReference type="InterPro" id="IPR020568">
    <property type="entry name" value="Ribosomal_Su5_D2-typ_SF"/>
</dbReference>
<keyword evidence="7 10" id="KW-0799">Topoisomerase</keyword>
<dbReference type="InterPro" id="IPR014721">
    <property type="entry name" value="Ribsml_uS5_D2-typ_fold_subgr"/>
</dbReference>
<keyword evidence="4 10" id="KW-0547">Nucleotide-binding</keyword>
<dbReference type="PANTHER" id="PTHR45866">
    <property type="entry name" value="DNA GYRASE/TOPOISOMERASE SUBUNIT B"/>
    <property type="match status" value="1"/>
</dbReference>
<dbReference type="InterPro" id="IPR034160">
    <property type="entry name" value="TOPRIM_GyrB"/>
</dbReference>
<dbReference type="Pfam" id="PF00204">
    <property type="entry name" value="DNA_gyraseB"/>
    <property type="match status" value="1"/>
</dbReference>
<keyword evidence="10" id="KW-0963">Cytoplasm</keyword>
<dbReference type="Pfam" id="PF02518">
    <property type="entry name" value="HATPase_c"/>
    <property type="match status" value="1"/>
</dbReference>
<dbReference type="NCBIfam" id="NF004189">
    <property type="entry name" value="PRK05644.1"/>
    <property type="match status" value="1"/>
</dbReference>
<dbReference type="InterPro" id="IPR000565">
    <property type="entry name" value="Topo_IIA_B"/>
</dbReference>
<dbReference type="Pfam" id="PF00986">
    <property type="entry name" value="DNA_gyraseB_C"/>
    <property type="match status" value="1"/>
</dbReference>
<keyword evidence="5 10" id="KW-0067">ATP-binding</keyword>
<dbReference type="InterPro" id="IPR011557">
    <property type="entry name" value="GyrB"/>
</dbReference>
<feature type="binding site" evidence="10">
    <location>
        <position position="517"/>
    </location>
    <ligand>
        <name>Mg(2+)</name>
        <dbReference type="ChEBI" id="CHEBI:18420"/>
        <label>1</label>
        <note>catalytic</note>
    </ligand>
</feature>
<dbReference type="GO" id="GO:0006261">
    <property type="term" value="P:DNA-templated DNA replication"/>
    <property type="evidence" value="ECO:0007669"/>
    <property type="project" value="UniProtKB-UniRule"/>
</dbReference>
<dbReference type="GO" id="GO:0005694">
    <property type="term" value="C:chromosome"/>
    <property type="evidence" value="ECO:0007669"/>
    <property type="project" value="InterPro"/>
</dbReference>
<dbReference type="SUPFAM" id="SSF54211">
    <property type="entry name" value="Ribosomal protein S5 domain 2-like"/>
    <property type="match status" value="1"/>
</dbReference>
<keyword evidence="13" id="KW-1185">Reference proteome</keyword>
<feature type="site" description="Interaction with DNA" evidence="10">
    <location>
        <position position="466"/>
    </location>
</feature>